<dbReference type="EMBL" id="FNUJ01000021">
    <property type="protein sequence ID" value="SEF38435.1"/>
    <property type="molecule type" value="Genomic_DNA"/>
</dbReference>
<evidence type="ECO:0008006" key="4">
    <source>
        <dbReference type="Google" id="ProtNLM"/>
    </source>
</evidence>
<reference evidence="3" key="1">
    <citation type="submission" date="2016-10" db="EMBL/GenBank/DDBJ databases">
        <authorList>
            <person name="Varghese N."/>
            <person name="Submissions S."/>
        </authorList>
    </citation>
    <scope>NUCLEOTIDE SEQUENCE [LARGE SCALE GENOMIC DNA]</scope>
    <source>
        <strain evidence="3">DSM 44654</strain>
    </source>
</reference>
<evidence type="ECO:0000313" key="3">
    <source>
        <dbReference type="Proteomes" id="UP000198878"/>
    </source>
</evidence>
<dbReference type="STRING" id="218821.SAMN05421837_12166"/>
<accession>A0A1H5RJA4</accession>
<gene>
    <name evidence="2" type="ORF">SAMN05421837_12166</name>
</gene>
<evidence type="ECO:0000313" key="2">
    <source>
        <dbReference type="EMBL" id="SEF38435.1"/>
    </source>
</evidence>
<evidence type="ECO:0000256" key="1">
    <source>
        <dbReference type="SAM" id="Phobius"/>
    </source>
</evidence>
<dbReference type="AlphaFoldDB" id="A0A1H5RJA4"/>
<keyword evidence="1" id="KW-0812">Transmembrane</keyword>
<keyword evidence="1" id="KW-1133">Transmembrane helix</keyword>
<keyword evidence="3" id="KW-1185">Reference proteome</keyword>
<protein>
    <recommendedName>
        <fullName evidence="4">Alkaline shock response membrane anchor protein AmaP</fullName>
    </recommendedName>
</protein>
<dbReference type="OrthoDB" id="3363827at2"/>
<sequence>MSSLNRPARLNRALLALIGLVLLATGGFAVATHFGKLRLLAPDTPLVPGTARPPGWVWYVVAASAVIAGLLLLRWLAAQLARKPKTHTWRFATEPDRGTTDLAPGTAVEPFLSDVRTYPGVHAAHATLAGTREAPALALVLSATQEGDPSTIRDRLDTHGLPRLRQALDLETLPVTIEFRFTTRTGARIR</sequence>
<name>A0A1H5RJA4_9PSEU</name>
<proteinExistence type="predicted"/>
<feature type="transmembrane region" description="Helical" evidence="1">
    <location>
        <begin position="56"/>
        <end position="77"/>
    </location>
</feature>
<dbReference type="RefSeq" id="WP_086677975.1">
    <property type="nucleotide sequence ID" value="NZ_FNUJ01000021.1"/>
</dbReference>
<dbReference type="Proteomes" id="UP000198878">
    <property type="component" value="Unassembled WGS sequence"/>
</dbReference>
<organism evidence="2 3">
    <name type="scientific">Amycolatopsis pretoriensis</name>
    <dbReference type="NCBI Taxonomy" id="218821"/>
    <lineage>
        <taxon>Bacteria</taxon>
        <taxon>Bacillati</taxon>
        <taxon>Actinomycetota</taxon>
        <taxon>Actinomycetes</taxon>
        <taxon>Pseudonocardiales</taxon>
        <taxon>Pseudonocardiaceae</taxon>
        <taxon>Amycolatopsis</taxon>
    </lineage>
</organism>
<keyword evidence="1" id="KW-0472">Membrane</keyword>